<reference evidence="4 5" key="1">
    <citation type="submission" date="2016-10" db="EMBL/GenBank/DDBJ databases">
        <authorList>
            <person name="de Groot N.N."/>
        </authorList>
    </citation>
    <scope>NUCLEOTIDE SEQUENCE [LARGE SCALE GENOMIC DNA]</scope>
    <source>
        <strain evidence="4 5">DSM 26130</strain>
    </source>
</reference>
<keyword evidence="1" id="KW-0812">Transmembrane</keyword>
<organism evidence="4 5">
    <name type="scientific">Spirosoma endophyticum</name>
    <dbReference type="NCBI Taxonomy" id="662367"/>
    <lineage>
        <taxon>Bacteria</taxon>
        <taxon>Pseudomonadati</taxon>
        <taxon>Bacteroidota</taxon>
        <taxon>Cytophagia</taxon>
        <taxon>Cytophagales</taxon>
        <taxon>Cytophagaceae</taxon>
        <taxon>Spirosoma</taxon>
    </lineage>
</organism>
<keyword evidence="1" id="KW-1133">Transmembrane helix</keyword>
<evidence type="ECO:0000256" key="1">
    <source>
        <dbReference type="SAM" id="Phobius"/>
    </source>
</evidence>
<dbReference type="Pfam" id="PF04773">
    <property type="entry name" value="FecR"/>
    <property type="match status" value="1"/>
</dbReference>
<dbReference type="PIRSF" id="PIRSF018266">
    <property type="entry name" value="FecR"/>
    <property type="match status" value="1"/>
</dbReference>
<accession>A0A1I2CHP1</accession>
<feature type="domain" description="FecR protein" evidence="2">
    <location>
        <begin position="142"/>
        <end position="228"/>
    </location>
</feature>
<dbReference type="Pfam" id="PF16344">
    <property type="entry name" value="FecR_C"/>
    <property type="match status" value="1"/>
</dbReference>
<keyword evidence="1" id="KW-0472">Membrane</keyword>
<dbReference type="Proteomes" id="UP000198598">
    <property type="component" value="Unassembled WGS sequence"/>
</dbReference>
<dbReference type="RefSeq" id="WP_093832402.1">
    <property type="nucleotide sequence ID" value="NZ_FOLQ01000017.1"/>
</dbReference>
<keyword evidence="5" id="KW-1185">Reference proteome</keyword>
<feature type="transmembrane region" description="Helical" evidence="1">
    <location>
        <begin position="92"/>
        <end position="111"/>
    </location>
</feature>
<name>A0A1I2CHP1_9BACT</name>
<dbReference type="PANTHER" id="PTHR30273:SF2">
    <property type="entry name" value="PROTEIN FECR"/>
    <property type="match status" value="1"/>
</dbReference>
<dbReference type="AlphaFoldDB" id="A0A1I2CHP1"/>
<dbReference type="STRING" id="662367.SAMN05216167_11776"/>
<dbReference type="EMBL" id="FOLQ01000017">
    <property type="protein sequence ID" value="SFE67230.1"/>
    <property type="molecule type" value="Genomic_DNA"/>
</dbReference>
<gene>
    <name evidence="4" type="ORF">SAMN05216167_11776</name>
</gene>
<dbReference type="GO" id="GO:0016989">
    <property type="term" value="F:sigma factor antagonist activity"/>
    <property type="evidence" value="ECO:0007669"/>
    <property type="project" value="TreeGrafter"/>
</dbReference>
<dbReference type="InterPro" id="IPR032508">
    <property type="entry name" value="FecR_C"/>
</dbReference>
<dbReference type="Gene3D" id="3.55.50.30">
    <property type="match status" value="1"/>
</dbReference>
<dbReference type="PANTHER" id="PTHR30273">
    <property type="entry name" value="PERIPLASMIC SIGNAL SENSOR AND SIGMA FACTOR ACTIVATOR FECR-RELATED"/>
    <property type="match status" value="1"/>
</dbReference>
<evidence type="ECO:0000313" key="4">
    <source>
        <dbReference type="EMBL" id="SFE67230.1"/>
    </source>
</evidence>
<evidence type="ECO:0000313" key="5">
    <source>
        <dbReference type="Proteomes" id="UP000198598"/>
    </source>
</evidence>
<evidence type="ECO:0000259" key="3">
    <source>
        <dbReference type="Pfam" id="PF16344"/>
    </source>
</evidence>
<protein>
    <submittedName>
        <fullName evidence="4">FecR family protein</fullName>
    </submittedName>
</protein>
<dbReference type="InterPro" id="IPR012373">
    <property type="entry name" value="Ferrdict_sens_TM"/>
</dbReference>
<evidence type="ECO:0000259" key="2">
    <source>
        <dbReference type="Pfam" id="PF04773"/>
    </source>
</evidence>
<dbReference type="OrthoDB" id="645173at2"/>
<sequence>MNPDYQNYSVEEFTRDEQFRQWVIHRNPQSEAFWSQWLTTHPEASGKVQLARAFLYALEEKNTALPDDELTHITDDIIQQGKTSVRPLLSTVAFRIAASVLLVLGIGYLFFLEKPEPVGVAGLEGISPVLVSNYTEFKNDKADSRRIMLQDGSSVTVYPNSTLRYPKQFVDNRREVYLRGKAFFEVTKNPKKPFWVHADRISTQVLGTSFLVTTEGKNASVEVRSGRVSVYTRKDIRQARQSQKNESVGVVLTANQQVAFIEKEDRLVKSVVSQPIVLQKFAVNEYVFDDVPMEKVFKQLETTYGLPVLYDPLTIKNCFITANLTGESLFEKLNLICRISRATYEIVDGQIVIHSLGCDNK</sequence>
<proteinExistence type="predicted"/>
<feature type="domain" description="Protein FecR C-terminal" evidence="3">
    <location>
        <begin position="286"/>
        <end position="353"/>
    </location>
</feature>
<dbReference type="Gene3D" id="2.60.120.1440">
    <property type="match status" value="1"/>
</dbReference>
<dbReference type="InterPro" id="IPR006860">
    <property type="entry name" value="FecR"/>
</dbReference>